<dbReference type="AlphaFoldDB" id="A0AAD6JWZ9"/>
<name>A0AAD6JWZ9_9ROSI</name>
<reference evidence="1 2" key="1">
    <citation type="journal article" date="2023" name="Int. J. Mol. Sci.">
        <title>De Novo Assembly and Annotation of 11 Diverse Shrub Willow (Salix) Genomes Reveals Novel Gene Organization in Sex-Linked Regions.</title>
        <authorList>
            <person name="Hyden B."/>
            <person name="Feng K."/>
            <person name="Yates T.B."/>
            <person name="Jawdy S."/>
            <person name="Cereghino C."/>
            <person name="Smart L.B."/>
            <person name="Muchero W."/>
        </authorList>
    </citation>
    <scope>NUCLEOTIDE SEQUENCE [LARGE SCALE GENOMIC DNA]</scope>
    <source>
        <tissue evidence="1">Shoot tip</tissue>
    </source>
</reference>
<evidence type="ECO:0000313" key="2">
    <source>
        <dbReference type="Proteomes" id="UP001162972"/>
    </source>
</evidence>
<evidence type="ECO:0000313" key="1">
    <source>
        <dbReference type="EMBL" id="KAJ6412891.1"/>
    </source>
</evidence>
<organism evidence="1 2">
    <name type="scientific">Salix udensis</name>
    <dbReference type="NCBI Taxonomy" id="889485"/>
    <lineage>
        <taxon>Eukaryota</taxon>
        <taxon>Viridiplantae</taxon>
        <taxon>Streptophyta</taxon>
        <taxon>Embryophyta</taxon>
        <taxon>Tracheophyta</taxon>
        <taxon>Spermatophyta</taxon>
        <taxon>Magnoliopsida</taxon>
        <taxon>eudicotyledons</taxon>
        <taxon>Gunneridae</taxon>
        <taxon>Pentapetalae</taxon>
        <taxon>rosids</taxon>
        <taxon>fabids</taxon>
        <taxon>Malpighiales</taxon>
        <taxon>Salicaceae</taxon>
        <taxon>Saliceae</taxon>
        <taxon>Salix</taxon>
    </lineage>
</organism>
<protein>
    <submittedName>
        <fullName evidence="1">Uncharacterized protein</fullName>
    </submittedName>
</protein>
<keyword evidence="2" id="KW-1185">Reference proteome</keyword>
<accession>A0AAD6JWZ9</accession>
<proteinExistence type="predicted"/>
<dbReference type="EMBL" id="JAPFFJ010000013">
    <property type="protein sequence ID" value="KAJ6412891.1"/>
    <property type="molecule type" value="Genomic_DNA"/>
</dbReference>
<comment type="caution">
    <text evidence="1">The sequence shown here is derived from an EMBL/GenBank/DDBJ whole genome shotgun (WGS) entry which is preliminary data.</text>
</comment>
<dbReference type="Proteomes" id="UP001162972">
    <property type="component" value="Chromosome 5"/>
</dbReference>
<gene>
    <name evidence="1" type="ORF">OIU84_005853</name>
</gene>
<sequence>MIILSHFMRVYIIFLAD</sequence>